<keyword evidence="2" id="KW-0689">Ribosomal protein</keyword>
<keyword evidence="3" id="KW-1185">Reference proteome</keyword>
<evidence type="ECO:0000313" key="3">
    <source>
        <dbReference type="Proteomes" id="UP000299084"/>
    </source>
</evidence>
<reference evidence="2 3" key="1">
    <citation type="journal article" date="2019" name="Mol. Ecol. Resour.">
        <title>Improving Illumina assemblies with Hi-C and long reads: an example with the North African dromedary.</title>
        <authorList>
            <person name="Elbers J.P."/>
            <person name="Rogers M.F."/>
            <person name="Perelman P.L."/>
            <person name="Proskuryakova A.A."/>
            <person name="Serdyukova N.A."/>
            <person name="Johnson W.E."/>
            <person name="Horin P."/>
            <person name="Corander J."/>
            <person name="Murphy D."/>
            <person name="Burger P.A."/>
        </authorList>
    </citation>
    <scope>NUCLEOTIDE SEQUENCE [LARGE SCALE GENOMIC DNA]</scope>
    <source>
        <strain evidence="2">Drom800</strain>
        <tissue evidence="2">Blood</tissue>
    </source>
</reference>
<dbReference type="GO" id="GO:0005840">
    <property type="term" value="C:ribosome"/>
    <property type="evidence" value="ECO:0007669"/>
    <property type="project" value="UniProtKB-KW"/>
</dbReference>
<evidence type="ECO:0000313" key="2">
    <source>
        <dbReference type="EMBL" id="KAB1266942.1"/>
    </source>
</evidence>
<dbReference type="AlphaFoldDB" id="A0A5N4D774"/>
<dbReference type="Proteomes" id="UP000299084">
    <property type="component" value="Unassembled WGS sequence"/>
</dbReference>
<dbReference type="EMBL" id="JWIN03000015">
    <property type="protein sequence ID" value="KAB1266942.1"/>
    <property type="molecule type" value="Genomic_DNA"/>
</dbReference>
<proteinExistence type="predicted"/>
<evidence type="ECO:0000256" key="1">
    <source>
        <dbReference type="SAM" id="MobiDB-lite"/>
    </source>
</evidence>
<gene>
    <name evidence="2" type="ORF">Cadr_000018013</name>
</gene>
<feature type="region of interest" description="Disordered" evidence="1">
    <location>
        <begin position="1"/>
        <end position="26"/>
    </location>
</feature>
<protein>
    <submittedName>
        <fullName evidence="2">60S ribosomal protein L29</fullName>
    </submittedName>
</protein>
<organism evidence="2 3">
    <name type="scientific">Camelus dromedarius</name>
    <name type="common">Dromedary</name>
    <name type="synonym">Arabian camel</name>
    <dbReference type="NCBI Taxonomy" id="9838"/>
    <lineage>
        <taxon>Eukaryota</taxon>
        <taxon>Metazoa</taxon>
        <taxon>Chordata</taxon>
        <taxon>Craniata</taxon>
        <taxon>Vertebrata</taxon>
        <taxon>Euteleostomi</taxon>
        <taxon>Mammalia</taxon>
        <taxon>Eutheria</taxon>
        <taxon>Laurasiatheria</taxon>
        <taxon>Artiodactyla</taxon>
        <taxon>Tylopoda</taxon>
        <taxon>Camelidae</taxon>
        <taxon>Camelus</taxon>
    </lineage>
</organism>
<feature type="compositionally biased region" description="Basic residues" evidence="1">
    <location>
        <begin position="1"/>
        <end position="12"/>
    </location>
</feature>
<keyword evidence="2" id="KW-0687">Ribonucleoprotein</keyword>
<comment type="caution">
    <text evidence="2">The sequence shown here is derived from an EMBL/GenBank/DDBJ whole genome shotgun (WGS) entry which is preliminary data.</text>
</comment>
<sequence>MHFAKKHKKGLKKTQANNAKAMSARAEAVKALVKPKEVKPKIPKGSSCELSRLAYIAHPSTGNVLVPASPRVSGSIGQRPRTRLRPRLQLQLQLQLQLRLRLRLRLPKAPRPPQRLQSRGFHLLM</sequence>
<name>A0A5N4D774_CAMDR</name>
<accession>A0A5N4D774</accession>